<dbReference type="EMBL" id="QXEV01000013">
    <property type="protein sequence ID" value="RIA75711.1"/>
    <property type="molecule type" value="Genomic_DNA"/>
</dbReference>
<dbReference type="AlphaFoldDB" id="A0A397RZ81"/>
<dbReference type="InParanoid" id="A0A397RZ81"/>
<protein>
    <recommendedName>
        <fullName evidence="4">YhhN-like protein</fullName>
    </recommendedName>
</protein>
<keyword evidence="1" id="KW-1133">Transmembrane helix</keyword>
<feature type="transmembrane region" description="Helical" evidence="1">
    <location>
        <begin position="100"/>
        <end position="119"/>
    </location>
</feature>
<feature type="transmembrane region" description="Helical" evidence="1">
    <location>
        <begin position="214"/>
        <end position="231"/>
    </location>
</feature>
<keyword evidence="1" id="KW-0812">Transmembrane</keyword>
<feature type="transmembrane region" description="Helical" evidence="1">
    <location>
        <begin position="74"/>
        <end position="94"/>
    </location>
</feature>
<feature type="transmembrane region" description="Helical" evidence="1">
    <location>
        <begin position="7"/>
        <end position="27"/>
    </location>
</feature>
<feature type="transmembrane region" description="Helical" evidence="1">
    <location>
        <begin position="181"/>
        <end position="202"/>
    </location>
</feature>
<keyword evidence="3" id="KW-1185">Reference proteome</keyword>
<evidence type="ECO:0000256" key="1">
    <source>
        <dbReference type="SAM" id="Phobius"/>
    </source>
</evidence>
<evidence type="ECO:0000313" key="2">
    <source>
        <dbReference type="EMBL" id="RIA75711.1"/>
    </source>
</evidence>
<comment type="caution">
    <text evidence="2">The sequence shown here is derived from an EMBL/GenBank/DDBJ whole genome shotgun (WGS) entry which is preliminary data.</text>
</comment>
<proteinExistence type="predicted"/>
<feature type="transmembrane region" description="Helical" evidence="1">
    <location>
        <begin position="150"/>
        <end position="169"/>
    </location>
</feature>
<name>A0A397RZ81_9MOLU</name>
<sequence length="240" mass="27837">MKNRHILYIAFIIEALLMLGIILLISLRIKDGLYVDRSYNDPIEITFTTLKISSVVLYFIFGLYFYIRNNKNKIIAKNGLIIIYFFTIIIADIFFSILKISLGGIITFLIAYSLIMIFLYKHYIEIIIRVVLFAVGTILLFILNKFTFQSFITITLAEVLIVNMVISWIRYSKDKNISNLFLSLAVTLAFISDTFIGIRSTIKEPKVINDISSFIIWPTYMMANFMLLCFIHNKKNINSN</sequence>
<evidence type="ECO:0000313" key="3">
    <source>
        <dbReference type="Proteomes" id="UP000266506"/>
    </source>
</evidence>
<keyword evidence="1" id="KW-0472">Membrane</keyword>
<dbReference type="Proteomes" id="UP000266506">
    <property type="component" value="Unassembled WGS sequence"/>
</dbReference>
<feature type="transmembrane region" description="Helical" evidence="1">
    <location>
        <begin position="47"/>
        <end position="67"/>
    </location>
</feature>
<organism evidence="2 3">
    <name type="scientific">Anaeroplasma bactoclasticum</name>
    <dbReference type="NCBI Taxonomy" id="2088"/>
    <lineage>
        <taxon>Bacteria</taxon>
        <taxon>Bacillati</taxon>
        <taxon>Mycoplasmatota</taxon>
        <taxon>Mollicutes</taxon>
        <taxon>Anaeroplasmatales</taxon>
        <taxon>Anaeroplasmataceae</taxon>
        <taxon>Anaeroplasma</taxon>
    </lineage>
</organism>
<accession>A0A397RZ81</accession>
<reference evidence="2 3" key="1">
    <citation type="submission" date="2018-08" db="EMBL/GenBank/DDBJ databases">
        <title>Genomic Encyclopedia of Archaeal and Bacterial Type Strains, Phase II (KMG-II): from individual species to whole genera.</title>
        <authorList>
            <person name="Goeker M."/>
        </authorList>
    </citation>
    <scope>NUCLEOTIDE SEQUENCE [LARGE SCALE GENOMIC DNA]</scope>
    <source>
        <strain evidence="2 3">ATCC 27112</strain>
    </source>
</reference>
<evidence type="ECO:0008006" key="4">
    <source>
        <dbReference type="Google" id="ProtNLM"/>
    </source>
</evidence>
<dbReference type="RefSeq" id="WP_119016409.1">
    <property type="nucleotide sequence ID" value="NZ_QXEV01000013.1"/>
</dbReference>
<feature type="transmembrane region" description="Helical" evidence="1">
    <location>
        <begin position="126"/>
        <end position="144"/>
    </location>
</feature>
<gene>
    <name evidence="2" type="ORF">EI71_01280</name>
</gene>